<sequence>MPVMSDPIPDKIRALVDGAQSGEADLRRDFIAGEDNLGDLVDACLAGFAAQQPPVLFRRGTEIVAVERSAAASPRAHYRGAAGSLVVRSVDVPRMMTELARLFTFSRRRKDGTLAPCNPPPGLAASLLSSGGAGLPVLTGLSSHPSFADGRVMDRPGYDAKTGLLLDFGRLRLPPIPAAPTRDDGLAALEQVAEVVSEFPFATETDRAVALAYALTLLQRRMIDGAPYFLITAPTPGTGKTLLATTMPRLVQGHDPAIQAFPHDDAEMNKTLFAALADGQSALLFDNVNGFFKSETLCVSATAATMRQRVLGLSKTVEVSTAATICLTGNNSQPAADVAERVLLCRLDARAEHPENRAFSRNLFAWVEQERPRLLAALLTFLRAYTIADDKPALKPWRGTMFTEWNDAVRGPLVWAGYPDPLDALDATREEDPARVALANLLSTWHAEFGGHPQTVRDVLGRAIDRAAAGDFELRDAIAEVAGDRSGELSAIRMGKYLKTHAERIVSGMEFRRGNLYAGSVRWLVDLQSDGGDGVNGGGSTA</sequence>
<proteinExistence type="predicted"/>
<protein>
    <submittedName>
        <fullName evidence="1">Uncharacterized protein</fullName>
    </submittedName>
</protein>
<accession>A0A0K6I4K5</accession>
<dbReference type="EMBL" id="CYHF01000007">
    <property type="protein sequence ID" value="CUA98217.1"/>
    <property type="molecule type" value="Genomic_DNA"/>
</dbReference>
<gene>
    <name evidence="1" type="ORF">Ga0061069_10711</name>
</gene>
<name>A0A0K6I4K5_9BURK</name>
<organism evidence="1 2">
    <name type="scientific">Thiomonas bhubaneswarensis</name>
    <dbReference type="NCBI Taxonomy" id="339866"/>
    <lineage>
        <taxon>Bacteria</taxon>
        <taxon>Pseudomonadati</taxon>
        <taxon>Pseudomonadota</taxon>
        <taxon>Betaproteobacteria</taxon>
        <taxon>Burkholderiales</taxon>
        <taxon>Thiomonas</taxon>
    </lineage>
</organism>
<dbReference type="STRING" id="339866.GCA_001418255_02050"/>
<dbReference type="Proteomes" id="UP000183649">
    <property type="component" value="Unassembled WGS sequence"/>
</dbReference>
<evidence type="ECO:0000313" key="2">
    <source>
        <dbReference type="Proteomes" id="UP000183649"/>
    </source>
</evidence>
<reference evidence="2" key="1">
    <citation type="submission" date="2015-08" db="EMBL/GenBank/DDBJ databases">
        <authorList>
            <person name="Varghese N."/>
        </authorList>
    </citation>
    <scope>NUCLEOTIDE SEQUENCE [LARGE SCALE GENOMIC DNA]</scope>
    <source>
        <strain evidence="2">DSM 18181</strain>
    </source>
</reference>
<evidence type="ECO:0000313" key="1">
    <source>
        <dbReference type="EMBL" id="CUA98217.1"/>
    </source>
</evidence>
<keyword evidence="2" id="KW-1185">Reference proteome</keyword>
<dbReference type="AlphaFoldDB" id="A0A0K6I4K5"/>